<feature type="region of interest" description="Disordered" evidence="1">
    <location>
        <begin position="1"/>
        <end position="61"/>
    </location>
</feature>
<feature type="region of interest" description="Disordered" evidence="1">
    <location>
        <begin position="122"/>
        <end position="216"/>
    </location>
</feature>
<evidence type="ECO:0000256" key="1">
    <source>
        <dbReference type="SAM" id="MobiDB-lite"/>
    </source>
</evidence>
<comment type="caution">
    <text evidence="2">The sequence shown here is derived from an EMBL/GenBank/DDBJ whole genome shotgun (WGS) entry which is preliminary data.</text>
</comment>
<gene>
    <name evidence="2" type="ORF">EBE87_02225</name>
</gene>
<feature type="compositionally biased region" description="Pro residues" evidence="1">
    <location>
        <begin position="176"/>
        <end position="185"/>
    </location>
</feature>
<evidence type="ECO:0000313" key="3">
    <source>
        <dbReference type="Proteomes" id="UP000274097"/>
    </source>
</evidence>
<reference evidence="2 3" key="1">
    <citation type="submission" date="2018-10" db="EMBL/GenBank/DDBJ databases">
        <title>Roseomonas sp. nov., isolated from feces of Tibetan antelopes in the Qinghai-Tibet plateau, China.</title>
        <authorList>
            <person name="Tian Z."/>
        </authorList>
    </citation>
    <scope>NUCLEOTIDE SEQUENCE [LARGE SCALE GENOMIC DNA]</scope>
    <source>
        <strain evidence="2 3">Z23</strain>
    </source>
</reference>
<keyword evidence="3" id="KW-1185">Reference proteome</keyword>
<feature type="compositionally biased region" description="Acidic residues" evidence="1">
    <location>
        <begin position="130"/>
        <end position="141"/>
    </location>
</feature>
<name>A0ABX9VS46_9PROT</name>
<sequence length="216" mass="22576">MSDGFLSRWSRRKRGLEQEPPEAAPAPAPAAPEAAPPAEPEFDPATLPPLESLDSGGDLTAFLHPKVPALLRQAALRRAWTADPGIRDFVGPADYAWDYNAPDGVPGFSFDLGDVDVKKLLAQFTGQPQEPEEAAAGEAPEEAPAALPEEEPAPQPLLAEAPPLPESPVRLSAAAPEPPAEPPAELPAAAGHEDAGTPEAPPLPRRRHGGALPRLG</sequence>
<dbReference type="InterPro" id="IPR021735">
    <property type="entry name" value="DUF3306"/>
</dbReference>
<feature type="compositionally biased region" description="Pro residues" evidence="1">
    <location>
        <begin position="22"/>
        <end position="39"/>
    </location>
</feature>
<dbReference type="Proteomes" id="UP000274097">
    <property type="component" value="Unassembled WGS sequence"/>
</dbReference>
<dbReference type="RefSeq" id="WP_122139848.1">
    <property type="nucleotide sequence ID" value="NZ_RFLX01000001.1"/>
</dbReference>
<dbReference type="Pfam" id="PF11748">
    <property type="entry name" value="DUF3306"/>
    <property type="match status" value="1"/>
</dbReference>
<dbReference type="EMBL" id="RFLX01000001">
    <property type="protein sequence ID" value="RMI27207.1"/>
    <property type="molecule type" value="Genomic_DNA"/>
</dbReference>
<protein>
    <submittedName>
        <fullName evidence="2">DUF3306 domain-containing protein</fullName>
    </submittedName>
</protein>
<proteinExistence type="predicted"/>
<evidence type="ECO:0000313" key="2">
    <source>
        <dbReference type="EMBL" id="RMI27207.1"/>
    </source>
</evidence>
<organism evidence="2 3">
    <name type="scientific">Teichococcus wenyumeiae</name>
    <dbReference type="NCBI Taxonomy" id="2478470"/>
    <lineage>
        <taxon>Bacteria</taxon>
        <taxon>Pseudomonadati</taxon>
        <taxon>Pseudomonadota</taxon>
        <taxon>Alphaproteobacteria</taxon>
        <taxon>Acetobacterales</taxon>
        <taxon>Roseomonadaceae</taxon>
        <taxon>Roseomonas</taxon>
    </lineage>
</organism>
<accession>A0ABX9VS46</accession>